<dbReference type="Proteomes" id="UP000694846">
    <property type="component" value="Unplaced"/>
</dbReference>
<dbReference type="AlphaFoldDB" id="A0A2S2QQY5"/>
<dbReference type="Gene3D" id="4.10.40.10">
    <property type="match status" value="1"/>
</dbReference>
<evidence type="ECO:0000256" key="1">
    <source>
        <dbReference type="ARBA" id="ARBA00004613"/>
    </source>
</evidence>
<evidence type="ECO:0000313" key="7">
    <source>
        <dbReference type="RefSeq" id="XP_025417777.1"/>
    </source>
</evidence>
<reference evidence="7" key="2">
    <citation type="submission" date="2025-04" db="UniProtKB">
        <authorList>
            <consortium name="RefSeq"/>
        </authorList>
    </citation>
    <scope>IDENTIFICATION</scope>
    <source>
        <tissue evidence="7">Whole body</tissue>
    </source>
</reference>
<organism evidence="5">
    <name type="scientific">Sipha flava</name>
    <name type="common">yellow sugarcane aphid</name>
    <dbReference type="NCBI Taxonomy" id="143950"/>
    <lineage>
        <taxon>Eukaryota</taxon>
        <taxon>Metazoa</taxon>
        <taxon>Ecdysozoa</taxon>
        <taxon>Arthropoda</taxon>
        <taxon>Hexapoda</taxon>
        <taxon>Insecta</taxon>
        <taxon>Pterygota</taxon>
        <taxon>Neoptera</taxon>
        <taxon>Paraneoptera</taxon>
        <taxon>Hemiptera</taxon>
        <taxon>Sternorrhyncha</taxon>
        <taxon>Aphidomorpha</taxon>
        <taxon>Aphidoidea</taxon>
        <taxon>Aphididae</taxon>
        <taxon>Sipha</taxon>
    </lineage>
</organism>
<proteinExistence type="predicted"/>
<sequence length="127" mass="14643">MKYFITICVVLCTTILLLENTSTASPLDNYPERDFFDEDGTPLLTDLEEYMDKDNTAEDEDLIYGVPDLDVQKRKLSIFKFRKSCVPRGGNCDHRPKYCCNGGSCRCNLWGVNCKCQRMGFFQKWGK</sequence>
<comment type="subcellular location">
    <subcellularLocation>
        <location evidence="1">Secreted</location>
    </subcellularLocation>
</comment>
<feature type="signal peptide" evidence="4">
    <location>
        <begin position="1"/>
        <end position="24"/>
    </location>
</feature>
<name>A0A2S2QQY5_9HEMI</name>
<keyword evidence="6" id="KW-1185">Reference proteome</keyword>
<dbReference type="OrthoDB" id="6100049at2759"/>
<keyword evidence="2" id="KW-0964">Secreted</keyword>
<dbReference type="InterPro" id="IPR004169">
    <property type="entry name" value="Spidertoxin"/>
</dbReference>
<dbReference type="GO" id="GO:0008200">
    <property type="term" value="F:ion channel inhibitor activity"/>
    <property type="evidence" value="ECO:0007669"/>
    <property type="project" value="InterPro"/>
</dbReference>
<dbReference type="EMBL" id="GGMS01010983">
    <property type="protein sequence ID" value="MBY80186.1"/>
    <property type="molecule type" value="Transcribed_RNA"/>
</dbReference>
<feature type="chain" id="PRO_5044579228" evidence="4">
    <location>
        <begin position="25"/>
        <end position="127"/>
    </location>
</feature>
<evidence type="ECO:0000256" key="2">
    <source>
        <dbReference type="ARBA" id="ARBA00022525"/>
    </source>
</evidence>
<gene>
    <name evidence="5" type="primary">TXAG8</name>
    <name evidence="7" type="synonym">LOC112688678</name>
    <name evidence="5" type="ORF">g.1358</name>
</gene>
<evidence type="ECO:0000313" key="5">
    <source>
        <dbReference type="EMBL" id="MBY80186.1"/>
    </source>
</evidence>
<accession>A0A2S2QQY5</accession>
<dbReference type="GO" id="GO:0005576">
    <property type="term" value="C:extracellular region"/>
    <property type="evidence" value="ECO:0007669"/>
    <property type="project" value="UniProtKB-SubCell"/>
</dbReference>
<reference evidence="5" key="1">
    <citation type="submission" date="2018-04" db="EMBL/GenBank/DDBJ databases">
        <title>Transcriptome assembly of Sipha flava.</title>
        <authorList>
            <person name="Scully E.D."/>
            <person name="Geib S.M."/>
            <person name="Palmer N.A."/>
            <person name="Koch K."/>
            <person name="Bradshaw J."/>
            <person name="Heng-Moss T."/>
            <person name="Sarath G."/>
        </authorList>
    </citation>
    <scope>NUCLEOTIDE SEQUENCE</scope>
</reference>
<evidence type="ECO:0000256" key="3">
    <source>
        <dbReference type="ARBA" id="ARBA00023157"/>
    </source>
</evidence>
<evidence type="ECO:0000313" key="6">
    <source>
        <dbReference type="Proteomes" id="UP000694846"/>
    </source>
</evidence>
<dbReference type="Pfam" id="PF02819">
    <property type="entry name" value="Toxin_9"/>
    <property type="match status" value="1"/>
</dbReference>
<dbReference type="CDD" id="cd12960">
    <property type="entry name" value="Spider_toxin"/>
    <property type="match status" value="1"/>
</dbReference>
<evidence type="ECO:0000256" key="4">
    <source>
        <dbReference type="SAM" id="SignalP"/>
    </source>
</evidence>
<keyword evidence="3" id="KW-1015">Disulfide bond</keyword>
<keyword evidence="4" id="KW-0732">Signal</keyword>
<dbReference type="SUPFAM" id="SSF57059">
    <property type="entry name" value="omega toxin-like"/>
    <property type="match status" value="1"/>
</dbReference>
<protein>
    <submittedName>
        <fullName evidence="5">U8-agatoxin-Ao1a</fullName>
    </submittedName>
    <submittedName>
        <fullName evidence="7">Uncharacterized protein LOC112688678</fullName>
    </submittedName>
</protein>
<dbReference type="RefSeq" id="XP_025417777.1">
    <property type="nucleotide sequence ID" value="XM_025561992.1"/>
</dbReference>